<reference evidence="3 4" key="1">
    <citation type="submission" date="2020-08" db="EMBL/GenBank/DDBJ databases">
        <title>Genomic Encyclopedia of Type Strains, Phase IV (KMG-IV): sequencing the most valuable type-strain genomes for metagenomic binning, comparative biology and taxonomic classification.</title>
        <authorList>
            <person name="Goeker M."/>
        </authorList>
    </citation>
    <scope>NUCLEOTIDE SEQUENCE [LARGE SCALE GENOMIC DNA]</scope>
    <source>
        <strain evidence="3 4">DSM 24661</strain>
    </source>
</reference>
<organism evidence="3 4">
    <name type="scientific">Pectinatus brassicae</name>
    <dbReference type="NCBI Taxonomy" id="862415"/>
    <lineage>
        <taxon>Bacteria</taxon>
        <taxon>Bacillati</taxon>
        <taxon>Bacillota</taxon>
        <taxon>Negativicutes</taxon>
        <taxon>Selenomonadales</taxon>
        <taxon>Selenomonadaceae</taxon>
        <taxon>Pectinatus</taxon>
    </lineage>
</organism>
<name>A0A840UND8_9FIRM</name>
<dbReference type="PANTHER" id="PTHR42856">
    <property type="entry name" value="ACYL-COENZYME A THIOESTERASE PAAI"/>
    <property type="match status" value="1"/>
</dbReference>
<gene>
    <name evidence="3" type="ORF">HNR32_001356</name>
</gene>
<dbReference type="InterPro" id="IPR003736">
    <property type="entry name" value="PAAI_dom"/>
</dbReference>
<feature type="domain" description="Thioesterase" evidence="2">
    <location>
        <begin position="57"/>
        <end position="130"/>
    </location>
</feature>
<evidence type="ECO:0000313" key="3">
    <source>
        <dbReference type="EMBL" id="MBB5336208.1"/>
    </source>
</evidence>
<keyword evidence="1 3" id="KW-0378">Hydrolase</keyword>
<dbReference type="GO" id="GO:0016289">
    <property type="term" value="F:acyl-CoA hydrolase activity"/>
    <property type="evidence" value="ECO:0007669"/>
    <property type="project" value="UniProtKB-ARBA"/>
</dbReference>
<sequence length="147" mass="16324">MTKFVSHLNNCSLEDAIKAFYNDNPFTNDLGININNISSDKILLSLKIEKRHTNVYNIAHGGVIMSLADTAIGAACLSLNKRVVTLDFNSNMLKAVPFGITIYAKTKIIHNGRQTIVVECSIEDDKNNLYCKSRATMFVLGQLQDNN</sequence>
<accession>A0A840UND8</accession>
<dbReference type="NCBIfam" id="TIGR00369">
    <property type="entry name" value="unchar_dom_1"/>
    <property type="match status" value="1"/>
</dbReference>
<dbReference type="Pfam" id="PF03061">
    <property type="entry name" value="4HBT"/>
    <property type="match status" value="1"/>
</dbReference>
<dbReference type="InterPro" id="IPR006683">
    <property type="entry name" value="Thioestr_dom"/>
</dbReference>
<protein>
    <submittedName>
        <fullName evidence="3">Acyl-CoA thioesterase</fullName>
        <ecNumber evidence="3">3.1.2.-</ecNumber>
    </submittedName>
</protein>
<dbReference type="EC" id="3.1.2.-" evidence="3"/>
<evidence type="ECO:0000256" key="1">
    <source>
        <dbReference type="ARBA" id="ARBA00022801"/>
    </source>
</evidence>
<dbReference type="PANTHER" id="PTHR42856:SF1">
    <property type="entry name" value="ACYL-COENZYME A THIOESTERASE PAAI"/>
    <property type="match status" value="1"/>
</dbReference>
<proteinExistence type="predicted"/>
<keyword evidence="4" id="KW-1185">Reference proteome</keyword>
<evidence type="ECO:0000313" key="4">
    <source>
        <dbReference type="Proteomes" id="UP000559117"/>
    </source>
</evidence>
<dbReference type="SUPFAM" id="SSF54637">
    <property type="entry name" value="Thioesterase/thiol ester dehydrase-isomerase"/>
    <property type="match status" value="1"/>
</dbReference>
<dbReference type="Gene3D" id="3.10.129.10">
    <property type="entry name" value="Hotdog Thioesterase"/>
    <property type="match status" value="1"/>
</dbReference>
<dbReference type="CDD" id="cd03443">
    <property type="entry name" value="PaaI_thioesterase"/>
    <property type="match status" value="1"/>
</dbReference>
<comment type="caution">
    <text evidence="3">The sequence shown here is derived from an EMBL/GenBank/DDBJ whole genome shotgun (WGS) entry which is preliminary data.</text>
</comment>
<dbReference type="InterPro" id="IPR029069">
    <property type="entry name" value="HotDog_dom_sf"/>
</dbReference>
<evidence type="ECO:0000259" key="2">
    <source>
        <dbReference type="Pfam" id="PF03061"/>
    </source>
</evidence>
<dbReference type="AlphaFoldDB" id="A0A840UND8"/>
<dbReference type="EMBL" id="JACHFH010000014">
    <property type="protein sequence ID" value="MBB5336208.1"/>
    <property type="molecule type" value="Genomic_DNA"/>
</dbReference>
<dbReference type="Proteomes" id="UP000559117">
    <property type="component" value="Unassembled WGS sequence"/>
</dbReference>
<dbReference type="InterPro" id="IPR052723">
    <property type="entry name" value="Acyl-CoA_thioesterase_PaaI"/>
</dbReference>
<dbReference type="RefSeq" id="WP_183860944.1">
    <property type="nucleotide sequence ID" value="NZ_JACHFH010000014.1"/>
</dbReference>